<dbReference type="PROSITE" id="PS50151">
    <property type="entry name" value="UVR"/>
    <property type="match status" value="1"/>
</dbReference>
<dbReference type="Proteomes" id="UP000430692">
    <property type="component" value="Unassembled WGS sequence"/>
</dbReference>
<reference evidence="3 4" key="1">
    <citation type="submission" date="2019-12" db="EMBL/GenBank/DDBJ databases">
        <title>Whole-genome analyses of novel actinobacteria.</title>
        <authorList>
            <person name="Sahin N."/>
            <person name="Saygin H."/>
        </authorList>
    </citation>
    <scope>NUCLEOTIDE SEQUENCE [LARGE SCALE GENOMIC DNA]</scope>
    <source>
        <strain evidence="3 4">KC615</strain>
    </source>
</reference>
<gene>
    <name evidence="3" type="ORF">GSM42_12795</name>
</gene>
<organism evidence="3 4">
    <name type="scientific">Shimazuella alba</name>
    <dbReference type="NCBI Taxonomy" id="2690964"/>
    <lineage>
        <taxon>Bacteria</taxon>
        <taxon>Bacillati</taxon>
        <taxon>Bacillota</taxon>
        <taxon>Bacilli</taxon>
        <taxon>Bacillales</taxon>
        <taxon>Thermoactinomycetaceae</taxon>
        <taxon>Shimazuella</taxon>
    </lineage>
</organism>
<dbReference type="AlphaFoldDB" id="A0A6I4W1G4"/>
<dbReference type="PANTHER" id="PTHR38430:SF1">
    <property type="entry name" value="PROTEIN-ARGININE KINASE ACTIVATOR PROTEIN"/>
    <property type="match status" value="1"/>
</dbReference>
<sequence>MLCPECGKRPATLHFTKIVNGEKTESHLCEVCAQEKGEYMPGFDNGFSFHNLLSGLLNFDMVESESPNIAQPKTVPRCATCGLTYNQFSKIGRFGCSDCFETFRDRLDPLLRRIHGSTTHHGKIPERTKGELKIRRDLEKLREQLARAIESEEFEEAAQLRDQVRSLQERLSE</sequence>
<dbReference type="GO" id="GO:1990169">
    <property type="term" value="P:stress response to copper ion"/>
    <property type="evidence" value="ECO:0007669"/>
    <property type="project" value="TreeGrafter"/>
</dbReference>
<dbReference type="PIRSF" id="PIRSF015034">
    <property type="entry name" value="YacH"/>
    <property type="match status" value="1"/>
</dbReference>
<name>A0A6I4W1G4_9BACL</name>
<dbReference type="InterPro" id="IPR001943">
    <property type="entry name" value="UVR_dom"/>
</dbReference>
<evidence type="ECO:0000259" key="2">
    <source>
        <dbReference type="PROSITE" id="PS50151"/>
    </source>
</evidence>
<proteinExistence type="predicted"/>
<evidence type="ECO:0000313" key="3">
    <source>
        <dbReference type="EMBL" id="MXQ54574.1"/>
    </source>
</evidence>
<keyword evidence="1" id="KW-0175">Coiled coil</keyword>
<dbReference type="EMBL" id="WUUL01000008">
    <property type="protein sequence ID" value="MXQ54574.1"/>
    <property type="molecule type" value="Genomic_DNA"/>
</dbReference>
<feature type="domain" description="UVR" evidence="2">
    <location>
        <begin position="135"/>
        <end position="170"/>
    </location>
</feature>
<keyword evidence="4" id="KW-1185">Reference proteome</keyword>
<dbReference type="GO" id="GO:1990170">
    <property type="term" value="P:stress response to cadmium ion"/>
    <property type="evidence" value="ECO:0007669"/>
    <property type="project" value="TreeGrafter"/>
</dbReference>
<dbReference type="Pfam" id="PF02151">
    <property type="entry name" value="UVR"/>
    <property type="match status" value="1"/>
</dbReference>
<dbReference type="RefSeq" id="WP_160801929.1">
    <property type="nucleotide sequence ID" value="NZ_WUUL01000008.1"/>
</dbReference>
<dbReference type="SUPFAM" id="SSF46600">
    <property type="entry name" value="C-terminal UvrC-binding domain of UvrB"/>
    <property type="match status" value="1"/>
</dbReference>
<comment type="caution">
    <text evidence="3">The sequence shown here is derived from an EMBL/GenBank/DDBJ whole genome shotgun (WGS) entry which is preliminary data.</text>
</comment>
<dbReference type="InterPro" id="IPR025542">
    <property type="entry name" value="YacH"/>
</dbReference>
<dbReference type="PANTHER" id="PTHR38430">
    <property type="entry name" value="PROTEIN-ARGININE KINASE ACTIVATOR PROTEIN"/>
    <property type="match status" value="1"/>
</dbReference>
<dbReference type="GO" id="GO:0046870">
    <property type="term" value="F:cadmium ion binding"/>
    <property type="evidence" value="ECO:0007669"/>
    <property type="project" value="TreeGrafter"/>
</dbReference>
<accession>A0A6I4W1G4</accession>
<dbReference type="InterPro" id="IPR036876">
    <property type="entry name" value="UVR_dom_sf"/>
</dbReference>
<dbReference type="Gene3D" id="4.10.860.10">
    <property type="entry name" value="UVR domain"/>
    <property type="match status" value="1"/>
</dbReference>
<protein>
    <recommendedName>
        <fullName evidence="2">UVR domain-containing protein</fullName>
    </recommendedName>
</protein>
<dbReference type="GO" id="GO:0050897">
    <property type="term" value="F:cobalt ion binding"/>
    <property type="evidence" value="ECO:0007669"/>
    <property type="project" value="TreeGrafter"/>
</dbReference>
<evidence type="ECO:0000313" key="4">
    <source>
        <dbReference type="Proteomes" id="UP000430692"/>
    </source>
</evidence>
<dbReference type="GO" id="GO:0005507">
    <property type="term" value="F:copper ion binding"/>
    <property type="evidence" value="ECO:0007669"/>
    <property type="project" value="TreeGrafter"/>
</dbReference>
<feature type="coiled-coil region" evidence="1">
    <location>
        <begin position="131"/>
        <end position="170"/>
    </location>
</feature>
<evidence type="ECO:0000256" key="1">
    <source>
        <dbReference type="SAM" id="Coils"/>
    </source>
</evidence>
<dbReference type="GO" id="GO:0008270">
    <property type="term" value="F:zinc ion binding"/>
    <property type="evidence" value="ECO:0007669"/>
    <property type="project" value="TreeGrafter"/>
</dbReference>